<proteinExistence type="inferred from homology"/>
<evidence type="ECO:0000259" key="3">
    <source>
        <dbReference type="PROSITE" id="PS50405"/>
    </source>
</evidence>
<feature type="domain" description="GST C-terminal" evidence="3">
    <location>
        <begin position="90"/>
        <end position="213"/>
    </location>
</feature>
<dbReference type="InterPro" id="IPR036282">
    <property type="entry name" value="Glutathione-S-Trfase_C_sf"/>
</dbReference>
<dbReference type="PROSITE" id="PS50404">
    <property type="entry name" value="GST_NTER"/>
    <property type="match status" value="1"/>
</dbReference>
<dbReference type="SFLD" id="SFLDS00019">
    <property type="entry name" value="Glutathione_Transferase_(cytos"/>
    <property type="match status" value="1"/>
</dbReference>
<dbReference type="Pfam" id="PF02798">
    <property type="entry name" value="GST_N"/>
    <property type="match status" value="1"/>
</dbReference>
<dbReference type="PANTHER" id="PTHR44051">
    <property type="entry name" value="GLUTATHIONE S-TRANSFERASE-RELATED"/>
    <property type="match status" value="1"/>
</dbReference>
<name>A0ABV7H3Q6_9BURK</name>
<gene>
    <name evidence="4" type="ORF">ACFOEN_06200</name>
</gene>
<dbReference type="InterPro" id="IPR036249">
    <property type="entry name" value="Thioredoxin-like_sf"/>
</dbReference>
<dbReference type="CDD" id="cd03048">
    <property type="entry name" value="GST_N_Ure2p_like"/>
    <property type="match status" value="1"/>
</dbReference>
<dbReference type="InterPro" id="IPR010987">
    <property type="entry name" value="Glutathione-S-Trfase_C-like"/>
</dbReference>
<dbReference type="InterPro" id="IPR004045">
    <property type="entry name" value="Glutathione_S-Trfase_N"/>
</dbReference>
<reference evidence="5" key="1">
    <citation type="journal article" date="2019" name="Int. J. Syst. Evol. Microbiol.">
        <title>The Global Catalogue of Microorganisms (GCM) 10K type strain sequencing project: providing services to taxonomists for standard genome sequencing and annotation.</title>
        <authorList>
            <consortium name="The Broad Institute Genomics Platform"/>
            <consortium name="The Broad Institute Genome Sequencing Center for Infectious Disease"/>
            <person name="Wu L."/>
            <person name="Ma J."/>
        </authorList>
    </citation>
    <scope>NUCLEOTIDE SEQUENCE [LARGE SCALE GENOMIC DNA]</scope>
    <source>
        <strain evidence="5">KCTC 52168</strain>
    </source>
</reference>
<dbReference type="Pfam" id="PF00043">
    <property type="entry name" value="GST_C"/>
    <property type="match status" value="1"/>
</dbReference>
<dbReference type="Gene3D" id="3.40.30.10">
    <property type="entry name" value="Glutaredoxin"/>
    <property type="match status" value="1"/>
</dbReference>
<dbReference type="InterPro" id="IPR040079">
    <property type="entry name" value="Glutathione_S-Trfase"/>
</dbReference>
<dbReference type="SFLD" id="SFLDG01151">
    <property type="entry name" value="Main.2:_Nu-like"/>
    <property type="match status" value="1"/>
</dbReference>
<evidence type="ECO:0000313" key="5">
    <source>
        <dbReference type="Proteomes" id="UP001595556"/>
    </source>
</evidence>
<evidence type="ECO:0000313" key="4">
    <source>
        <dbReference type="EMBL" id="MFC3147231.1"/>
    </source>
</evidence>
<protein>
    <submittedName>
        <fullName evidence="4">Glutathione binding-like protein</fullName>
    </submittedName>
</protein>
<accession>A0ABV7H3Q6</accession>
<dbReference type="SFLD" id="SFLDG00358">
    <property type="entry name" value="Main_(cytGST)"/>
    <property type="match status" value="1"/>
</dbReference>
<comment type="similarity">
    <text evidence="1">Belongs to the GST superfamily.</text>
</comment>
<dbReference type="CDD" id="cd10291">
    <property type="entry name" value="GST_C_YfcG_like"/>
    <property type="match status" value="1"/>
</dbReference>
<dbReference type="PANTHER" id="PTHR44051:SF19">
    <property type="entry name" value="DISULFIDE-BOND OXIDOREDUCTASE YFCG"/>
    <property type="match status" value="1"/>
</dbReference>
<dbReference type="EMBL" id="JBHRTI010000003">
    <property type="protein sequence ID" value="MFC3147231.1"/>
    <property type="molecule type" value="Genomic_DNA"/>
</dbReference>
<dbReference type="SUPFAM" id="SSF52833">
    <property type="entry name" value="Thioredoxin-like"/>
    <property type="match status" value="1"/>
</dbReference>
<dbReference type="RefSeq" id="WP_377302072.1">
    <property type="nucleotide sequence ID" value="NZ_CP180191.1"/>
</dbReference>
<dbReference type="Proteomes" id="UP001595556">
    <property type="component" value="Unassembled WGS sequence"/>
</dbReference>
<dbReference type="PROSITE" id="PS50405">
    <property type="entry name" value="GST_CTER"/>
    <property type="match status" value="1"/>
</dbReference>
<organism evidence="4 5">
    <name type="scientific">Piscinibacterium candidicorallinum</name>
    <dbReference type="NCBI Taxonomy" id="1793872"/>
    <lineage>
        <taxon>Bacteria</taxon>
        <taxon>Pseudomonadati</taxon>
        <taxon>Pseudomonadota</taxon>
        <taxon>Betaproteobacteria</taxon>
        <taxon>Burkholderiales</taxon>
        <taxon>Piscinibacterium</taxon>
    </lineage>
</organism>
<evidence type="ECO:0000256" key="1">
    <source>
        <dbReference type="RuleBase" id="RU003494"/>
    </source>
</evidence>
<feature type="domain" description="GST N-terminal" evidence="2">
    <location>
        <begin position="1"/>
        <end position="87"/>
    </location>
</feature>
<dbReference type="SUPFAM" id="SSF47616">
    <property type="entry name" value="GST C-terminal domain-like"/>
    <property type="match status" value="1"/>
</dbReference>
<evidence type="ECO:0000259" key="2">
    <source>
        <dbReference type="PROSITE" id="PS50404"/>
    </source>
</evidence>
<dbReference type="InterPro" id="IPR004046">
    <property type="entry name" value="GST_C"/>
</dbReference>
<dbReference type="Gene3D" id="1.20.1050.10">
    <property type="match status" value="1"/>
</dbReference>
<sequence length="231" mass="26136">MTIQCYSWPTPNGHKVHIMLEECALPYEAIPIDIGAGEQFAPAFLKISPNNKIPAIVDPDGPDGKPISLFESGAILLYLAGKTGQFLPKDTAGKYRVMEWLMWQVGGFGPMLGQAHHFRIYAPERIQYAYDRYTNEAKRLYGVLDKQLGKHEFVAGKQYTIADMAIFPWCRSAANQGIDWADFPNAKRWFDAIEARPAVQRGVQVLADRRKPLMDDKAKQALFGTQQYQKR</sequence>
<keyword evidence="5" id="KW-1185">Reference proteome</keyword>
<comment type="caution">
    <text evidence="4">The sequence shown here is derived from an EMBL/GenBank/DDBJ whole genome shotgun (WGS) entry which is preliminary data.</text>
</comment>